<dbReference type="Pfam" id="PF00580">
    <property type="entry name" value="UvrD-helicase"/>
    <property type="match status" value="2"/>
</dbReference>
<keyword evidence="5" id="KW-0413">Isomerase</keyword>
<name>A0A060NIT2_9BURK</name>
<dbReference type="GO" id="GO:0005524">
    <property type="term" value="F:ATP binding"/>
    <property type="evidence" value="ECO:0007669"/>
    <property type="project" value="UniProtKB-UniRule"/>
</dbReference>
<dbReference type="GO" id="GO:0016887">
    <property type="term" value="F:ATP hydrolysis activity"/>
    <property type="evidence" value="ECO:0007669"/>
    <property type="project" value="RHEA"/>
</dbReference>
<feature type="domain" description="UvrD-like helicase ATP-binding" evidence="11">
    <location>
        <begin position="13"/>
        <end position="233"/>
    </location>
</feature>
<dbReference type="GO" id="GO:0043138">
    <property type="term" value="F:3'-5' DNA helicase activity"/>
    <property type="evidence" value="ECO:0007669"/>
    <property type="project" value="UniProtKB-EC"/>
</dbReference>
<evidence type="ECO:0000313" key="14">
    <source>
        <dbReference type="Proteomes" id="UP000067461"/>
    </source>
</evidence>
<dbReference type="Gene3D" id="3.40.50.300">
    <property type="entry name" value="P-loop containing nucleotide triphosphate hydrolases"/>
    <property type="match status" value="3"/>
</dbReference>
<evidence type="ECO:0000256" key="6">
    <source>
        <dbReference type="ARBA" id="ARBA00034617"/>
    </source>
</evidence>
<dbReference type="InterPro" id="IPR014016">
    <property type="entry name" value="UvrD-like_ATP-bd"/>
</dbReference>
<evidence type="ECO:0000256" key="2">
    <source>
        <dbReference type="ARBA" id="ARBA00022801"/>
    </source>
</evidence>
<dbReference type="HOGENOM" id="CLU_004585_6_4_4"/>
<comment type="catalytic activity">
    <reaction evidence="6">
        <text>Couples ATP hydrolysis with the unwinding of duplex DNA by translocating in the 3'-5' direction.</text>
        <dbReference type="EC" id="5.6.2.4"/>
    </reaction>
</comment>
<evidence type="ECO:0000256" key="7">
    <source>
        <dbReference type="ARBA" id="ARBA00034808"/>
    </source>
</evidence>
<feature type="domain" description="UvrD-like helicase C-terminal" evidence="12">
    <location>
        <begin position="234"/>
        <end position="478"/>
    </location>
</feature>
<dbReference type="PROSITE" id="PS51217">
    <property type="entry name" value="UVRD_HELICASE_CTER"/>
    <property type="match status" value="1"/>
</dbReference>
<organism evidence="13 14">
    <name type="scientific">Serpentinimonas raichei</name>
    <dbReference type="NCBI Taxonomy" id="1458425"/>
    <lineage>
        <taxon>Bacteria</taxon>
        <taxon>Pseudomonadati</taxon>
        <taxon>Pseudomonadota</taxon>
        <taxon>Betaproteobacteria</taxon>
        <taxon>Burkholderiales</taxon>
        <taxon>Comamonadaceae</taxon>
        <taxon>Serpentinimonas</taxon>
    </lineage>
</organism>
<dbReference type="PANTHER" id="PTHR11070">
    <property type="entry name" value="UVRD / RECB / PCRA DNA HELICASE FAMILY MEMBER"/>
    <property type="match status" value="1"/>
</dbReference>
<dbReference type="InterPro" id="IPR014017">
    <property type="entry name" value="DNA_helicase_UvrD-like_C"/>
</dbReference>
<proteinExistence type="predicted"/>
<evidence type="ECO:0000259" key="11">
    <source>
        <dbReference type="PROSITE" id="PS51198"/>
    </source>
</evidence>
<dbReference type="Pfam" id="PF13361">
    <property type="entry name" value="UvrD_C"/>
    <property type="match status" value="2"/>
</dbReference>
<feature type="binding site" evidence="10">
    <location>
        <begin position="34"/>
        <end position="41"/>
    </location>
    <ligand>
        <name>ATP</name>
        <dbReference type="ChEBI" id="CHEBI:30616"/>
    </ligand>
</feature>
<sequence>MIAIDAWQPSDGLTLEPNALLAVKEQKRCLALTAGPGAGKTEMLAQRADFLLRTGTCRYPKRILAISFKVDASKNLKERVQRRCGADLASRFDSYTFHAFAKRIIDRFRPVLTGKDALEPGYILGSPKITHKQIEFSDLLPLAIQILQKSKLARNAIRQTYSDVFLDEFQDCTDKQYELVKLAFQGTGIRLTAVGDTKQKIMGWAGALDGIFKTFAADFAATPLNMYRNFRSKPRLLRLQNEVIRVLDLASVMPEEQIAGDEGEVLTWGFEDSRQEAAHLADRIAEWIDHELVPHSEIAVLISKQPDLYANHLIAALEAKGIPYRNEQQLQDITTEPAARLVVDYLSCIYGKREPKAWVRLMNLLVPFADDEIQANTRRDFDRLIKAQRKSASLLELIDEPYSGWWESARGFLNKIPRETLVALSPDYESPDRLKEVVRDTKARIEELLKIEPELPKALERFADDKAVRILTIHKSKGLEFDSVIILGVENQTFWGKPDEERCGFFVGVSRAKRRLVVTMSKHRETPPSNPYRWQEKRTPHQEFFGYVMPFVSKENEE</sequence>
<dbReference type="STRING" id="1458425.SRAA_1443"/>
<dbReference type="PANTHER" id="PTHR11070:SF2">
    <property type="entry name" value="ATP-DEPENDENT DNA HELICASE SRS2"/>
    <property type="match status" value="1"/>
</dbReference>
<evidence type="ECO:0000256" key="9">
    <source>
        <dbReference type="ARBA" id="ARBA00048988"/>
    </source>
</evidence>
<evidence type="ECO:0000313" key="13">
    <source>
        <dbReference type="EMBL" id="BAO81297.1"/>
    </source>
</evidence>
<dbReference type="AlphaFoldDB" id="A0A060NIT2"/>
<protein>
    <recommendedName>
        <fullName evidence="7">DNA 3'-5' helicase</fullName>
        <ecNumber evidence="7">5.6.2.4</ecNumber>
    </recommendedName>
    <alternativeName>
        <fullName evidence="8">DNA 3'-5' helicase II</fullName>
    </alternativeName>
</protein>
<dbReference type="InterPro" id="IPR000212">
    <property type="entry name" value="DNA_helicase_UvrD/REP"/>
</dbReference>
<dbReference type="GO" id="GO:0003677">
    <property type="term" value="F:DNA binding"/>
    <property type="evidence" value="ECO:0007669"/>
    <property type="project" value="InterPro"/>
</dbReference>
<reference evidence="13 14" key="1">
    <citation type="journal article" date="2014" name="Nat. Commun.">
        <title>Physiological and genomic features of highly alkaliphilic hydrogen-utilizing Betaproteobacteria from a continental serpentinizing site.</title>
        <authorList>
            <person name="Suzuki S."/>
            <person name="Kuenen J.G."/>
            <person name="Schipper K."/>
            <person name="van der Velde S."/>
            <person name="Ishii S."/>
            <person name="Wu A."/>
            <person name="Sorokin D.Y."/>
            <person name="Tenney A."/>
            <person name="Meng X.Y."/>
            <person name="Morrill P.L."/>
            <person name="Kamagata Y."/>
            <person name="Muyzer G."/>
            <person name="Nealson K.H."/>
        </authorList>
    </citation>
    <scope>NUCLEOTIDE SEQUENCE [LARGE SCALE GENOMIC DNA]</scope>
    <source>
        <strain evidence="13 14">A1</strain>
    </source>
</reference>
<dbReference type="RefSeq" id="WP_045531763.1">
    <property type="nucleotide sequence ID" value="NZ_AP014568.1"/>
</dbReference>
<evidence type="ECO:0000256" key="8">
    <source>
        <dbReference type="ARBA" id="ARBA00034923"/>
    </source>
</evidence>
<evidence type="ECO:0000256" key="3">
    <source>
        <dbReference type="ARBA" id="ARBA00022806"/>
    </source>
</evidence>
<keyword evidence="14" id="KW-1185">Reference proteome</keyword>
<keyword evidence="3 10" id="KW-0347">Helicase</keyword>
<dbReference type="PROSITE" id="PS51198">
    <property type="entry name" value="UVRD_HELICASE_ATP_BIND"/>
    <property type="match status" value="1"/>
</dbReference>
<keyword evidence="1 10" id="KW-0547">Nucleotide-binding</keyword>
<keyword evidence="4 10" id="KW-0067">ATP-binding</keyword>
<evidence type="ECO:0000259" key="12">
    <source>
        <dbReference type="PROSITE" id="PS51217"/>
    </source>
</evidence>
<dbReference type="CDD" id="cd17932">
    <property type="entry name" value="DEXQc_UvrD"/>
    <property type="match status" value="1"/>
</dbReference>
<dbReference type="EC" id="5.6.2.4" evidence="7"/>
<dbReference type="InterPro" id="IPR027417">
    <property type="entry name" value="P-loop_NTPase"/>
</dbReference>
<keyword evidence="2 10" id="KW-0378">Hydrolase</keyword>
<accession>A0A060NIT2</accession>
<dbReference type="KEGG" id="cbaa:SRAA_1443"/>
<gene>
    <name evidence="13" type="ORF">SRAA_1443</name>
</gene>
<evidence type="ECO:0000256" key="4">
    <source>
        <dbReference type="ARBA" id="ARBA00022840"/>
    </source>
</evidence>
<evidence type="ECO:0000256" key="1">
    <source>
        <dbReference type="ARBA" id="ARBA00022741"/>
    </source>
</evidence>
<dbReference type="Proteomes" id="UP000067461">
    <property type="component" value="Chromosome"/>
</dbReference>
<comment type="catalytic activity">
    <reaction evidence="9">
        <text>ATP + H2O = ADP + phosphate + H(+)</text>
        <dbReference type="Rhea" id="RHEA:13065"/>
        <dbReference type="ChEBI" id="CHEBI:15377"/>
        <dbReference type="ChEBI" id="CHEBI:15378"/>
        <dbReference type="ChEBI" id="CHEBI:30616"/>
        <dbReference type="ChEBI" id="CHEBI:43474"/>
        <dbReference type="ChEBI" id="CHEBI:456216"/>
        <dbReference type="EC" id="5.6.2.4"/>
    </reaction>
</comment>
<evidence type="ECO:0000256" key="10">
    <source>
        <dbReference type="PROSITE-ProRule" id="PRU00560"/>
    </source>
</evidence>
<dbReference type="EMBL" id="AP014568">
    <property type="protein sequence ID" value="BAO81297.1"/>
    <property type="molecule type" value="Genomic_DNA"/>
</dbReference>
<dbReference type="OrthoDB" id="384988at2"/>
<evidence type="ECO:0000256" key="5">
    <source>
        <dbReference type="ARBA" id="ARBA00023235"/>
    </source>
</evidence>
<dbReference type="SUPFAM" id="SSF52540">
    <property type="entry name" value="P-loop containing nucleoside triphosphate hydrolases"/>
    <property type="match status" value="1"/>
</dbReference>
<dbReference type="GO" id="GO:0000725">
    <property type="term" value="P:recombinational repair"/>
    <property type="evidence" value="ECO:0007669"/>
    <property type="project" value="TreeGrafter"/>
</dbReference>